<sequence>MKWSLSELRKFQDTAFTFEEHLELEDVSNRQDVLDVNDIFVKGSIRNNKEEFYVNIDIKANVKMIDSRSGEDVIYPLSVTSIETFDESLEEDEDIEDPTLHPVLHELDLEPVIIELINVSIPEVYSESNELPDSSNTENWNVYSSVEEFEKDQPVDPRLKKLETLFKTDETED</sequence>
<accession>A0A9Q2D049</accession>
<dbReference type="Proteomes" id="UP000579136">
    <property type="component" value="Unassembled WGS sequence"/>
</dbReference>
<comment type="caution">
    <text evidence="1">The sequence shown here is derived from an EMBL/GenBank/DDBJ whole genome shotgun (WGS) entry which is preliminary data.</text>
</comment>
<name>A0A9Q2D049_9STAP</name>
<dbReference type="EMBL" id="JACHHF010000005">
    <property type="protein sequence ID" value="MBB5176145.1"/>
    <property type="molecule type" value="Genomic_DNA"/>
</dbReference>
<dbReference type="AlphaFoldDB" id="A0A9Q2D049"/>
<reference evidence="1 2" key="1">
    <citation type="submission" date="2020-08" db="EMBL/GenBank/DDBJ databases">
        <title>Genomic Encyclopedia of Type Strains, Phase IV (KMG-IV): sequencing the most valuable type-strain genomes for metagenomic binning, comparative biology and taxonomic classification.</title>
        <authorList>
            <person name="Goeker M."/>
        </authorList>
    </citation>
    <scope>NUCLEOTIDE SEQUENCE [LARGE SCALE GENOMIC DNA]</scope>
    <source>
        <strain evidence="1 2">DSM 19163</strain>
    </source>
</reference>
<evidence type="ECO:0008006" key="3">
    <source>
        <dbReference type="Google" id="ProtNLM"/>
    </source>
</evidence>
<dbReference type="Pfam" id="PF02620">
    <property type="entry name" value="YceD"/>
    <property type="match status" value="1"/>
</dbReference>
<dbReference type="RefSeq" id="WP_183674121.1">
    <property type="nucleotide sequence ID" value="NZ_CBCRYX010000004.1"/>
</dbReference>
<evidence type="ECO:0000313" key="2">
    <source>
        <dbReference type="Proteomes" id="UP000579136"/>
    </source>
</evidence>
<keyword evidence="2" id="KW-1185">Reference proteome</keyword>
<dbReference type="InterPro" id="IPR003772">
    <property type="entry name" value="YceD"/>
</dbReference>
<evidence type="ECO:0000313" key="1">
    <source>
        <dbReference type="EMBL" id="MBB5176145.1"/>
    </source>
</evidence>
<proteinExistence type="predicted"/>
<organism evidence="1 2">
    <name type="scientific">Nosocomiicoccus ampullae</name>
    <dbReference type="NCBI Taxonomy" id="489910"/>
    <lineage>
        <taxon>Bacteria</taxon>
        <taxon>Bacillati</taxon>
        <taxon>Bacillota</taxon>
        <taxon>Bacilli</taxon>
        <taxon>Bacillales</taxon>
        <taxon>Staphylococcaceae</taxon>
        <taxon>Nosocomiicoccus</taxon>
    </lineage>
</organism>
<gene>
    <name evidence="1" type="ORF">HNQ45_001032</name>
</gene>
<protein>
    <recommendedName>
        <fullName evidence="3">DUF177 domain-containing protein</fullName>
    </recommendedName>
</protein>